<feature type="compositionally biased region" description="Polar residues" evidence="8">
    <location>
        <begin position="1"/>
        <end position="16"/>
    </location>
</feature>
<keyword evidence="5 7" id="KW-0378">Hydrolase</keyword>
<gene>
    <name evidence="11" type="ORF">EW145_g767</name>
</gene>
<comment type="catalytic activity">
    <reaction evidence="1">
        <text>Hydrolysis of Pro-|-Xaa &gt;&gt; Ala-|-Xaa in oligopeptides.</text>
        <dbReference type="EC" id="3.4.21.26"/>
    </reaction>
</comment>
<organism evidence="11 12">
    <name type="scientific">Phellinidium pouzarii</name>
    <dbReference type="NCBI Taxonomy" id="167371"/>
    <lineage>
        <taxon>Eukaryota</taxon>
        <taxon>Fungi</taxon>
        <taxon>Dikarya</taxon>
        <taxon>Basidiomycota</taxon>
        <taxon>Agaricomycotina</taxon>
        <taxon>Agaricomycetes</taxon>
        <taxon>Hymenochaetales</taxon>
        <taxon>Hymenochaetaceae</taxon>
        <taxon>Phellinidium</taxon>
    </lineage>
</organism>
<evidence type="ECO:0000256" key="1">
    <source>
        <dbReference type="ARBA" id="ARBA00001070"/>
    </source>
</evidence>
<dbReference type="Pfam" id="PF02897">
    <property type="entry name" value="Peptidase_S9_N"/>
    <property type="match status" value="1"/>
</dbReference>
<dbReference type="EMBL" id="SGPK01000017">
    <property type="protein sequence ID" value="THH11283.1"/>
    <property type="molecule type" value="Genomic_DNA"/>
</dbReference>
<evidence type="ECO:0000259" key="10">
    <source>
        <dbReference type="Pfam" id="PF02897"/>
    </source>
</evidence>
<protein>
    <recommendedName>
        <fullName evidence="7">Prolyl endopeptidase</fullName>
        <ecNumber evidence="7">3.4.21.-</ecNumber>
    </recommendedName>
</protein>
<dbReference type="SUPFAM" id="SSF53474">
    <property type="entry name" value="alpha/beta-Hydrolases"/>
    <property type="match status" value="1"/>
</dbReference>
<comment type="caution">
    <text evidence="11">The sequence shown here is derived from an EMBL/GenBank/DDBJ whole genome shotgun (WGS) entry which is preliminary data.</text>
</comment>
<dbReference type="GO" id="GO:0004252">
    <property type="term" value="F:serine-type endopeptidase activity"/>
    <property type="evidence" value="ECO:0007669"/>
    <property type="project" value="UniProtKB-UniRule"/>
</dbReference>
<dbReference type="InterPro" id="IPR002471">
    <property type="entry name" value="Pept_S9_AS"/>
</dbReference>
<evidence type="ECO:0000256" key="6">
    <source>
        <dbReference type="ARBA" id="ARBA00022825"/>
    </source>
</evidence>
<dbReference type="Pfam" id="PF00326">
    <property type="entry name" value="Peptidase_S9"/>
    <property type="match status" value="1"/>
</dbReference>
<keyword evidence="12" id="KW-1185">Reference proteome</keyword>
<dbReference type="GO" id="GO:0070012">
    <property type="term" value="F:oligopeptidase activity"/>
    <property type="evidence" value="ECO:0007669"/>
    <property type="project" value="TreeGrafter"/>
</dbReference>
<dbReference type="InterPro" id="IPR023302">
    <property type="entry name" value="Pept_S9A_N"/>
</dbReference>
<dbReference type="SUPFAM" id="SSF50993">
    <property type="entry name" value="Peptidase/esterase 'gauge' domain"/>
    <property type="match status" value="1"/>
</dbReference>
<evidence type="ECO:0000256" key="3">
    <source>
        <dbReference type="ARBA" id="ARBA00011245"/>
    </source>
</evidence>
<evidence type="ECO:0000256" key="8">
    <source>
        <dbReference type="SAM" id="MobiDB-lite"/>
    </source>
</evidence>
<dbReference type="InterPro" id="IPR051167">
    <property type="entry name" value="Prolyl_oligopep/macrocyclase"/>
</dbReference>
<evidence type="ECO:0000256" key="2">
    <source>
        <dbReference type="ARBA" id="ARBA00005228"/>
    </source>
</evidence>
<evidence type="ECO:0000256" key="7">
    <source>
        <dbReference type="RuleBase" id="RU368024"/>
    </source>
</evidence>
<feature type="domain" description="Peptidase S9A N-terminal" evidence="10">
    <location>
        <begin position="14"/>
        <end position="454"/>
    </location>
</feature>
<evidence type="ECO:0000313" key="11">
    <source>
        <dbReference type="EMBL" id="THH11283.1"/>
    </source>
</evidence>
<evidence type="ECO:0000256" key="4">
    <source>
        <dbReference type="ARBA" id="ARBA00022670"/>
    </source>
</evidence>
<feature type="domain" description="Peptidase S9 prolyl oligopeptidase catalytic" evidence="9">
    <location>
        <begin position="531"/>
        <end position="739"/>
    </location>
</feature>
<keyword evidence="6 7" id="KW-0720">Serine protease</keyword>
<dbReference type="PANTHER" id="PTHR42881">
    <property type="entry name" value="PROLYL ENDOPEPTIDASE"/>
    <property type="match status" value="1"/>
</dbReference>
<sequence length="744" mass="84234">MSSQKTAWTPNKYPSSRRSDHVDVYKSEKHGQVRVPDPYNWLEENGPETDAWTTAQANFARNYLDQYPHREDLGCRLRENYNYEKFDNPILRKDGRWYWSYNKGLQAQYVYYRSKDSNLPLVSGQSSPEQNGEVFFDENLITDDGTGSLLDETRRFSECGRYFAYGVSLSGSDFCTIYIRRTDSPFIDKEQRVLASDPGRFEEELCFVKFSSIAWTKDSKGFFYQVSEVSLICVSGEDKTGIESDQDQDAMLMYHRLGTPQSKDILVMKDASNPLWQWDPIITLDGKYLVLSVCKDTSPKNLFWITDLSKNEIGQNMKWIKVIDEFDAEYSTIGNDGTKFYLSTNKDAPQNKIITIDIADPNFSITELIPEDKDAFLCSVDFVNGNCLAVVYKRNVKDELYLYNLQGKMIKRLAHDFVGTISVSAQREQSWFFANLSGFTTPCTVARYDFAEPDDERKWSIYRTTKLQGLKLEDFSAEQVWYDSHDGTKVPMFIVRHKSTPTDGSAPALQYGYGGFSISIDPFFSASFMTFLKHYHAVLAIPNIRGGSEFGEEWHLAGTKERKINVFNDFIAASQYLKDNKIAAVDKIAIRGGSNGGLLVAACVNMAPEGTFGAAVAEVGVLDMLKFHKFTIGSVWTSDYGNPDDAHDFDFIYPYSPLHNVPKDKVLPPTILLTADHDDRVVPLHSFKHAATLQHILSANAHPLIIRVEKKAGHGAGKSTDQRLNESADVLGFIAQSMGLKWYA</sequence>
<dbReference type="PRINTS" id="PR00862">
    <property type="entry name" value="PROLIGOPTASE"/>
</dbReference>
<reference evidence="11 12" key="1">
    <citation type="submission" date="2019-02" db="EMBL/GenBank/DDBJ databases">
        <title>Genome sequencing of the rare red list fungi Phellinidium pouzarii.</title>
        <authorList>
            <person name="Buettner E."/>
            <person name="Kellner H."/>
        </authorList>
    </citation>
    <scope>NUCLEOTIDE SEQUENCE [LARGE SCALE GENOMIC DNA]</scope>
    <source>
        <strain evidence="11 12">DSM 108285</strain>
    </source>
</reference>
<dbReference type="OrthoDB" id="248387at2759"/>
<dbReference type="PANTHER" id="PTHR42881:SF2">
    <property type="entry name" value="PROLYL ENDOPEPTIDASE"/>
    <property type="match status" value="1"/>
</dbReference>
<dbReference type="GO" id="GO:0006508">
    <property type="term" value="P:proteolysis"/>
    <property type="evidence" value="ECO:0007669"/>
    <property type="project" value="UniProtKB-KW"/>
</dbReference>
<dbReference type="InterPro" id="IPR002470">
    <property type="entry name" value="Peptidase_S9A"/>
</dbReference>
<evidence type="ECO:0000313" key="12">
    <source>
        <dbReference type="Proteomes" id="UP000308199"/>
    </source>
</evidence>
<comment type="similarity">
    <text evidence="2 7">Belongs to the peptidase S9A family.</text>
</comment>
<comment type="subunit">
    <text evidence="3">Monomer.</text>
</comment>
<evidence type="ECO:0000256" key="5">
    <source>
        <dbReference type="ARBA" id="ARBA00022801"/>
    </source>
</evidence>
<dbReference type="Gene3D" id="3.40.50.1820">
    <property type="entry name" value="alpha/beta hydrolase"/>
    <property type="match status" value="1"/>
</dbReference>
<proteinExistence type="inferred from homology"/>
<dbReference type="PROSITE" id="PS00708">
    <property type="entry name" value="PRO_ENDOPEP_SER"/>
    <property type="match status" value="1"/>
</dbReference>
<evidence type="ECO:0000259" key="9">
    <source>
        <dbReference type="Pfam" id="PF00326"/>
    </source>
</evidence>
<dbReference type="Gene3D" id="2.130.10.120">
    <property type="entry name" value="Prolyl oligopeptidase, N-terminal domain"/>
    <property type="match status" value="1"/>
</dbReference>
<feature type="region of interest" description="Disordered" evidence="8">
    <location>
        <begin position="1"/>
        <end position="20"/>
    </location>
</feature>
<dbReference type="Proteomes" id="UP000308199">
    <property type="component" value="Unassembled WGS sequence"/>
</dbReference>
<dbReference type="FunFam" id="3.40.50.1820:FF:000005">
    <property type="entry name" value="Prolyl endopeptidase"/>
    <property type="match status" value="1"/>
</dbReference>
<dbReference type="EC" id="3.4.21.-" evidence="7"/>
<dbReference type="InterPro" id="IPR029058">
    <property type="entry name" value="AB_hydrolase_fold"/>
</dbReference>
<dbReference type="GO" id="GO:0005829">
    <property type="term" value="C:cytosol"/>
    <property type="evidence" value="ECO:0007669"/>
    <property type="project" value="TreeGrafter"/>
</dbReference>
<dbReference type="AlphaFoldDB" id="A0A4V3XDW2"/>
<dbReference type="InterPro" id="IPR001375">
    <property type="entry name" value="Peptidase_S9_cat"/>
</dbReference>
<name>A0A4V3XDW2_9AGAM</name>
<accession>A0A4V3XDW2</accession>
<keyword evidence="4 7" id="KW-0645">Protease</keyword>